<organism evidence="8 9">
    <name type="scientific">Tothia fuscella</name>
    <dbReference type="NCBI Taxonomy" id="1048955"/>
    <lineage>
        <taxon>Eukaryota</taxon>
        <taxon>Fungi</taxon>
        <taxon>Dikarya</taxon>
        <taxon>Ascomycota</taxon>
        <taxon>Pezizomycotina</taxon>
        <taxon>Dothideomycetes</taxon>
        <taxon>Pleosporomycetidae</taxon>
        <taxon>Venturiales</taxon>
        <taxon>Cylindrosympodiaceae</taxon>
        <taxon>Tothia</taxon>
    </lineage>
</organism>
<dbReference type="Proteomes" id="UP000800235">
    <property type="component" value="Unassembled WGS sequence"/>
</dbReference>
<evidence type="ECO:0000259" key="7">
    <source>
        <dbReference type="SMART" id="SM00321"/>
    </source>
</evidence>
<dbReference type="EMBL" id="MU007066">
    <property type="protein sequence ID" value="KAF2426201.1"/>
    <property type="molecule type" value="Genomic_DNA"/>
</dbReference>
<dbReference type="SUPFAM" id="SSF50998">
    <property type="entry name" value="Quinoprotein alcohol dehydrogenase-like"/>
    <property type="match status" value="1"/>
</dbReference>
<feature type="domain" description="WSC" evidence="7">
    <location>
        <begin position="946"/>
        <end position="1034"/>
    </location>
</feature>
<protein>
    <submittedName>
        <fullName evidence="8">WSC-domain-containing protein</fullName>
    </submittedName>
</protein>
<feature type="domain" description="WSC" evidence="7">
    <location>
        <begin position="1193"/>
        <end position="1285"/>
    </location>
</feature>
<dbReference type="OrthoDB" id="5985073at2759"/>
<keyword evidence="6" id="KW-0325">Glycoprotein</keyword>
<keyword evidence="9" id="KW-1185">Reference proteome</keyword>
<keyword evidence="2" id="KW-0812">Transmembrane</keyword>
<feature type="domain" description="WSC" evidence="7">
    <location>
        <begin position="1440"/>
        <end position="1532"/>
    </location>
</feature>
<feature type="domain" description="WSC" evidence="7">
    <location>
        <begin position="1315"/>
        <end position="1405"/>
    </location>
</feature>
<gene>
    <name evidence="8" type="ORF">EJ08DRAFT_736528</name>
</gene>
<keyword evidence="4" id="KW-1133">Transmembrane helix</keyword>
<comment type="caution">
    <text evidence="8">The sequence shown here is derived from an EMBL/GenBank/DDBJ whole genome shotgun (WGS) entry which is preliminary data.</text>
</comment>
<sequence>MPADFLIAMAFSCSLAPSVPKSLLYLYIFSLITGVASLGASTDTYTWGGDYLRNGYQPNHNMDPAVVGSANFGQLFKTSLPGNFNGIGPEQVFSQPLVFTGNDGVQYVYLATTQNNIYKLNAKTGAIVSSRNMHVPFLTADLDGCVDINPTVGVTATGTIDPATGIWYVIAKTYSEPFQNSLFGPTNSPGRLNGRYYFHGIDTQSANLTAAFAPVMIDGRTFRNNPSRMFQGGNQHSRPGLVLAGDYVYTGYASHCVQYNFTGAIIGHDKTTGAVVEMFATEGGPEPITVKGGGVWMSGGGITYDGSGSLFFASGNGFASQLSITPIPGRQPPSALEQAAVNAKINSDGTLSIIDFFIPFEKQLLDGADKDLGTTPLEILPTSVFTCPNVKRMGIVTGKSGKTYVLNLDNLGGYQMGPNKLDNVVFVYQNENSVYAGAGVMPLGGGYIYINIIKYQTRVFKFSCDGSGAPQFTVVANTAEYNANILGTGHGTTTSLSGQDGSGLYWVSDVEGLNLRIYNAIPPSGGGPLTLINKFNIPGLTKFTRPVFGDGRVYLGTTTGFFYGYGSPVNLPLNCSSPNAFGQVPLKNSSAPRAITCIALIGTTVTGVALSGNNNFKVSNLPTSTVVLAKGGSFSFQAVFNPQSVGPLSSDAIVNTTTAVAGYSINTPITLTGTGNSLAPLLRIAPNTVSFNIISGQQTGGVNQSSIFTNAGDATLNIQNISYSLKGETGPWVTPNITSSGVQVGPFTFYSVPKTIPGNSQSTFTINYNPTAAGNHGCFLSVASDGGTVILNVVAVAGTNPTALVEFERYDGSGWTKLDSTSVFTFGNVTESQTRNLKLRVTNNGSTSAVPLSITVSKPPFGVQGIVGAVNNADLAEGTLLSAGQSAMATLYCSVPMSQVNVPSYQGSANWTMNTGDPALGKLFMQFTCNAVSEQVGPLFTNGSAQYGYIGCFRENSPGRQLSTNIYTDIKGNTNDKCIAACSAAGWIYAGTQYQNECWCGNAIPIQQDLERDCNYVCTGNGSQTCGGNGYFGDKARMSLFSDLTRFKNVTSPPLSIPQSVNGYNYVGCYAEKGGKAMGAKATTDSRFMTVELCAAFCSAYPYFSVEYAQECYCGNSISNTIATLTFDSLCQTMTCKGNNSEYCGAGNYAQIYQLNGMKPTLSLSSAAATSSSPISASVSVVSTTATPLSLTNYAYMGCYNETHDRRALNAKAGGGSTNTLNSCASFCLGYSYFGVEFGSECYCANEIYVNSIKQSNEVGCSNPCAGNSAQRCGGPDYLNMYYINATSVTTPTVTAAGSTLTSTGGPIAVASAGPFKFIGCYNEVVGRALTGNAVANSSMTVGLCAAFCSGFRYFSVEYSQECYCGNAISPGSSVSASGDCSMTCAADPNEFCGGPGWMNMYQKNGTTPTISNGASIAVTTNTVTSATAMSTSAPQRIGPWLSLGCYTDNVNGRALSSIYADNTMTLELCASKAMSANAQYFGVEYGIECWYGSSIIGGNAASPQAECNMKCPGNPFEWCGSGNRLQIGPNDGFTFVIGIYLFLELLTRNLGKFIIRAIFAPLVNFALVR</sequence>
<dbReference type="SMART" id="SM00321">
    <property type="entry name" value="WSC"/>
    <property type="match status" value="5"/>
</dbReference>
<evidence type="ECO:0000256" key="6">
    <source>
        <dbReference type="ARBA" id="ARBA00023180"/>
    </source>
</evidence>
<evidence type="ECO:0000256" key="1">
    <source>
        <dbReference type="ARBA" id="ARBA00004167"/>
    </source>
</evidence>
<evidence type="ECO:0000256" key="2">
    <source>
        <dbReference type="ARBA" id="ARBA00022692"/>
    </source>
</evidence>
<dbReference type="InterPro" id="IPR051836">
    <property type="entry name" value="Kremen_rcpt"/>
</dbReference>
<evidence type="ECO:0000313" key="8">
    <source>
        <dbReference type="EMBL" id="KAF2426201.1"/>
    </source>
</evidence>
<dbReference type="PANTHER" id="PTHR24269:SF16">
    <property type="entry name" value="PROTEIN SLG1"/>
    <property type="match status" value="1"/>
</dbReference>
<dbReference type="GO" id="GO:0005886">
    <property type="term" value="C:plasma membrane"/>
    <property type="evidence" value="ECO:0007669"/>
    <property type="project" value="TreeGrafter"/>
</dbReference>
<accession>A0A9P4NLI7</accession>
<dbReference type="InterPro" id="IPR011047">
    <property type="entry name" value="Quinoprotein_ADH-like_sf"/>
</dbReference>
<reference evidence="8" key="1">
    <citation type="journal article" date="2020" name="Stud. Mycol.">
        <title>101 Dothideomycetes genomes: a test case for predicting lifestyles and emergence of pathogens.</title>
        <authorList>
            <person name="Haridas S."/>
            <person name="Albert R."/>
            <person name="Binder M."/>
            <person name="Bloem J."/>
            <person name="Labutti K."/>
            <person name="Salamov A."/>
            <person name="Andreopoulos B."/>
            <person name="Baker S."/>
            <person name="Barry K."/>
            <person name="Bills G."/>
            <person name="Bluhm B."/>
            <person name="Cannon C."/>
            <person name="Castanera R."/>
            <person name="Culley D."/>
            <person name="Daum C."/>
            <person name="Ezra D."/>
            <person name="Gonzalez J."/>
            <person name="Henrissat B."/>
            <person name="Kuo A."/>
            <person name="Liang C."/>
            <person name="Lipzen A."/>
            <person name="Lutzoni F."/>
            <person name="Magnuson J."/>
            <person name="Mondo S."/>
            <person name="Nolan M."/>
            <person name="Ohm R."/>
            <person name="Pangilinan J."/>
            <person name="Park H.-J."/>
            <person name="Ramirez L."/>
            <person name="Alfaro M."/>
            <person name="Sun H."/>
            <person name="Tritt A."/>
            <person name="Yoshinaga Y."/>
            <person name="Zwiers L.-H."/>
            <person name="Turgeon B."/>
            <person name="Goodwin S."/>
            <person name="Spatafora J."/>
            <person name="Crous P."/>
            <person name="Grigoriev I."/>
        </authorList>
    </citation>
    <scope>NUCLEOTIDE SEQUENCE</scope>
    <source>
        <strain evidence="8">CBS 130266</strain>
    </source>
</reference>
<keyword evidence="3" id="KW-0732">Signal</keyword>
<dbReference type="InterPro" id="IPR002889">
    <property type="entry name" value="WSC_carb-bd"/>
</dbReference>
<comment type="subcellular location">
    <subcellularLocation>
        <location evidence="1">Membrane</location>
        <topology evidence="1">Single-pass membrane protein</topology>
    </subcellularLocation>
</comment>
<evidence type="ECO:0000256" key="4">
    <source>
        <dbReference type="ARBA" id="ARBA00022989"/>
    </source>
</evidence>
<proteinExistence type="predicted"/>
<evidence type="ECO:0000256" key="3">
    <source>
        <dbReference type="ARBA" id="ARBA00022729"/>
    </source>
</evidence>
<keyword evidence="5" id="KW-0472">Membrane</keyword>
<evidence type="ECO:0000313" key="9">
    <source>
        <dbReference type="Proteomes" id="UP000800235"/>
    </source>
</evidence>
<dbReference type="Pfam" id="PF01822">
    <property type="entry name" value="WSC"/>
    <property type="match status" value="5"/>
</dbReference>
<dbReference type="PANTHER" id="PTHR24269">
    <property type="entry name" value="KREMEN PROTEIN"/>
    <property type="match status" value="1"/>
</dbReference>
<feature type="domain" description="WSC" evidence="7">
    <location>
        <begin position="1063"/>
        <end position="1156"/>
    </location>
</feature>
<evidence type="ECO:0000256" key="5">
    <source>
        <dbReference type="ARBA" id="ARBA00023136"/>
    </source>
</evidence>
<name>A0A9P4NLI7_9PEZI</name>